<accession>A0A066UJS2</accession>
<keyword evidence="3" id="KW-1185">Reference proteome</keyword>
<organism evidence="2 3">
    <name type="scientific">Vibrio fortis</name>
    <dbReference type="NCBI Taxonomy" id="212667"/>
    <lineage>
        <taxon>Bacteria</taxon>
        <taxon>Pseudomonadati</taxon>
        <taxon>Pseudomonadota</taxon>
        <taxon>Gammaproteobacteria</taxon>
        <taxon>Vibrionales</taxon>
        <taxon>Vibrionaceae</taxon>
        <taxon>Vibrio</taxon>
    </lineage>
</organism>
<keyword evidence="1" id="KW-1133">Transmembrane helix</keyword>
<reference evidence="2 3" key="1">
    <citation type="submission" date="2014-02" db="EMBL/GenBank/DDBJ databases">
        <title>Vibrio fortis Dalian14 Genome Sequencing.</title>
        <authorList>
            <person name="Wang Y."/>
            <person name="Song L."/>
            <person name="Liu G."/>
            <person name="Ding J."/>
        </authorList>
    </citation>
    <scope>NUCLEOTIDE SEQUENCE [LARGE SCALE GENOMIC DNA]</scope>
    <source>
        <strain evidence="2 3">Dalian14</strain>
    </source>
</reference>
<comment type="caution">
    <text evidence="2">The sequence shown here is derived from an EMBL/GenBank/DDBJ whole genome shotgun (WGS) entry which is preliminary data.</text>
</comment>
<dbReference type="AlphaFoldDB" id="A0A066UJS2"/>
<protein>
    <submittedName>
        <fullName evidence="2">Uncharacterized protein</fullName>
    </submittedName>
</protein>
<dbReference type="Proteomes" id="UP000027219">
    <property type="component" value="Unassembled WGS sequence"/>
</dbReference>
<evidence type="ECO:0000256" key="1">
    <source>
        <dbReference type="SAM" id="Phobius"/>
    </source>
</evidence>
<dbReference type="OrthoDB" id="5870272at2"/>
<dbReference type="EMBL" id="JFFR01000027">
    <property type="protein sequence ID" value="KDN27300.1"/>
    <property type="molecule type" value="Genomic_DNA"/>
</dbReference>
<proteinExistence type="predicted"/>
<dbReference type="RefSeq" id="WP_032552654.1">
    <property type="nucleotide sequence ID" value="NZ_BTGL01000013.1"/>
</dbReference>
<evidence type="ECO:0000313" key="3">
    <source>
        <dbReference type="Proteomes" id="UP000027219"/>
    </source>
</evidence>
<feature type="transmembrane region" description="Helical" evidence="1">
    <location>
        <begin position="6"/>
        <end position="25"/>
    </location>
</feature>
<keyword evidence="1" id="KW-0812">Transmembrane</keyword>
<name>A0A066UJS2_9VIBR</name>
<keyword evidence="1" id="KW-0472">Membrane</keyword>
<gene>
    <name evidence="2" type="ORF">VFDL14_20625</name>
</gene>
<evidence type="ECO:0000313" key="2">
    <source>
        <dbReference type="EMBL" id="KDN27300.1"/>
    </source>
</evidence>
<sequence>MSKNNALIVFVAILGVALGWLATIFTSSKLEGHYLANPVNVIMPPNDIIYNASSINIEFKQNNSYDLLYVTDREVGFTSSGSYSITGKHISLDEEQHQQIIPNRELDFYEKVMISEGSVLSSDFMPYIPIGKDEVLLVTPNSMLHLCKSVACKDLPHYENEVPKLVEPEE</sequence>